<evidence type="ECO:0000313" key="3">
    <source>
        <dbReference type="Proteomes" id="UP000515406"/>
    </source>
</evidence>
<dbReference type="RefSeq" id="WP_232095556.1">
    <property type="nucleotide sequence ID" value="NZ_JAJTZO010000013.1"/>
</dbReference>
<evidence type="ECO:0000313" key="1">
    <source>
        <dbReference type="EMBL" id="CAD0360118.1"/>
    </source>
</evidence>
<dbReference type="EMBL" id="LR828257">
    <property type="protein sequence ID" value="CAD0360118.1"/>
    <property type="molecule type" value="Genomic_DNA"/>
</dbReference>
<accession>A0A6V7F9E9</accession>
<proteinExistence type="predicted"/>
<dbReference type="Proteomes" id="UP000515406">
    <property type="component" value="Chromosome"/>
</dbReference>
<evidence type="ECO:0000313" key="4">
    <source>
        <dbReference type="Proteomes" id="UP001187425"/>
    </source>
</evidence>
<protein>
    <submittedName>
        <fullName evidence="1">Uncharacterized protein</fullName>
    </submittedName>
</protein>
<dbReference type="Proteomes" id="UP001187425">
    <property type="component" value="Unassembled WGS sequence"/>
</dbReference>
<dbReference type="EMBL" id="JAWMQI010000016">
    <property type="protein sequence ID" value="MDV7248028.1"/>
    <property type="molecule type" value="Genomic_DNA"/>
</dbReference>
<name>A0A6V7F9E9_9XANT</name>
<dbReference type="EMBL" id="LR828257">
    <property type="protein sequence ID" value="CAD0360114.1"/>
    <property type="molecule type" value="Genomic_DNA"/>
</dbReference>
<sequence>MTYNQLAKIAASFGLRDSIIHIWAYSLHVGYGYNLPFEYAHSRQGLHNQMKPNVHEFYLDLYLKEVLLHAGASKGARRSLRDWNDLGTLHNAIRSYSDFKAKCDLDIWTTMHRIGHQQLPHFDRFGSSYLGRYWSLYKRGRLSDVLYNALGLTSEDYFLFAGATQALFMSNYEVQLLSQLTALDLDAAAVTARVAAITATPKLLRNRCLLDARHDSSWDYTPNPLAVKPLILLRPDAPTRLSCPRPSLLGKRLLAGLFYDLANADGFAQAYGDAFEDLVGDCLGHLTGATTTERPAPYTVAGSQRHGSDWILRDAATTVFVECKTMRMPISAQLAASPGELEHGLRRLAQAVVQNYRNIIDVTSGRAEIKLPDGPIYSLIVTLEDWILFGQKAVDALTSLVEQELCERGMDARIPQRYPFAIVGCAALPRVVDSISEHGLHIFTDKASPRFKGYFFPQFLSEANLFSEGPAAAMFDGEWKDLMERLRIRFPVTSGQLI</sequence>
<reference evidence="1 3" key="1">
    <citation type="submission" date="2020-07" db="EMBL/GenBank/DDBJ databases">
        <authorList>
            <person name="Pothier F. J."/>
        </authorList>
    </citation>
    <scope>NUCLEOTIDE SEQUENCE [LARGE SCALE GENOMIC DNA]</scope>
    <source>
        <strain evidence="1 3">CFBP 498</strain>
    </source>
</reference>
<dbReference type="AlphaFoldDB" id="A0A6V7F9E9"/>
<keyword evidence="3" id="KW-1185">Reference proteome</keyword>
<gene>
    <name evidence="1" type="ORF">CFBP498_44130</name>
    <name evidence="2" type="ORF">R4K57_06275</name>
</gene>
<reference evidence="2 4" key="2">
    <citation type="submission" date="2023-10" db="EMBL/GenBank/DDBJ databases">
        <title>A new tool for lettuce pathogen research.</title>
        <authorList>
            <person name="Horton K.N."/>
            <person name="Cseke L.J."/>
            <person name="Badiwe M."/>
            <person name="Tesfaye D."/>
            <person name="Klein A."/>
            <person name="Su J."/>
            <person name="Potnis N."/>
            <person name="Gassmann W."/>
        </authorList>
    </citation>
    <scope>NUCLEOTIDE SEQUENCE [LARGE SCALE GENOMIC DNA]</scope>
    <source>
        <strain evidence="2 4">JSKH1901</strain>
    </source>
</reference>
<evidence type="ECO:0000313" key="2">
    <source>
        <dbReference type="EMBL" id="MDV7248028.1"/>
    </source>
</evidence>
<organism evidence="1 3">
    <name type="scientific">Xanthomonas hortorum pv. vitians</name>
    <dbReference type="NCBI Taxonomy" id="83224"/>
    <lineage>
        <taxon>Bacteria</taxon>
        <taxon>Pseudomonadati</taxon>
        <taxon>Pseudomonadota</taxon>
        <taxon>Gammaproteobacteria</taxon>
        <taxon>Lysobacterales</taxon>
        <taxon>Lysobacteraceae</taxon>
        <taxon>Xanthomonas</taxon>
    </lineage>
</organism>